<dbReference type="SUPFAM" id="SSF46894">
    <property type="entry name" value="C-terminal effector domain of the bipartite response regulators"/>
    <property type="match status" value="1"/>
</dbReference>
<dbReference type="CDD" id="cd06170">
    <property type="entry name" value="LuxR_C_like"/>
    <property type="match status" value="1"/>
</dbReference>
<proteinExistence type="predicted"/>
<dbReference type="InterPro" id="IPR036388">
    <property type="entry name" value="WH-like_DNA-bd_sf"/>
</dbReference>
<evidence type="ECO:0000313" key="4">
    <source>
        <dbReference type="Proteomes" id="UP000324106"/>
    </source>
</evidence>
<dbReference type="Gene3D" id="1.10.10.10">
    <property type="entry name" value="Winged helix-like DNA-binding domain superfamily/Winged helix DNA-binding domain"/>
    <property type="match status" value="1"/>
</dbReference>
<organism evidence="3 4">
    <name type="scientific">Streptomyces venezuelae</name>
    <dbReference type="NCBI Taxonomy" id="54571"/>
    <lineage>
        <taxon>Bacteria</taxon>
        <taxon>Bacillati</taxon>
        <taxon>Actinomycetota</taxon>
        <taxon>Actinomycetes</taxon>
        <taxon>Kitasatosporales</taxon>
        <taxon>Streptomycetaceae</taxon>
        <taxon>Streptomyces</taxon>
    </lineage>
</organism>
<dbReference type="Pfam" id="PF00196">
    <property type="entry name" value="GerE"/>
    <property type="match status" value="1"/>
</dbReference>
<dbReference type="OrthoDB" id="4307453at2"/>
<accession>A0A5P2B116</accession>
<feature type="domain" description="HTH luxR-type" evidence="2">
    <location>
        <begin position="219"/>
        <end position="267"/>
    </location>
</feature>
<dbReference type="EMBL" id="CP029194">
    <property type="protein sequence ID" value="QES23468.1"/>
    <property type="molecule type" value="Genomic_DNA"/>
</dbReference>
<evidence type="ECO:0000313" key="3">
    <source>
        <dbReference type="EMBL" id="QES23468.1"/>
    </source>
</evidence>
<evidence type="ECO:0000259" key="2">
    <source>
        <dbReference type="SMART" id="SM00421"/>
    </source>
</evidence>
<dbReference type="RefSeq" id="WP_150272429.1">
    <property type="nucleotide sequence ID" value="NZ_CP029194.1"/>
</dbReference>
<feature type="region of interest" description="Disordered" evidence="1">
    <location>
        <begin position="18"/>
        <end position="37"/>
    </location>
</feature>
<gene>
    <name evidence="3" type="ORF">DEJ46_33670</name>
</gene>
<dbReference type="InterPro" id="IPR000792">
    <property type="entry name" value="Tscrpt_reg_LuxR_C"/>
</dbReference>
<dbReference type="AlphaFoldDB" id="A0A5P2B116"/>
<sequence>MVAPRHLQVYRRSRCEGGVPPNPLAHEPIRPEGGRQAVRGERVASLPVLSPSFGAGRILGHSHDGVKELLSLDSACDRMHEVAAESKDEVVAMLPGGGRPILELLECEPPLLAPGLPTRLLFQHTARFDSAAREQAEVLIGTGALIRTVAPPFGQLIVFDAATAFIPVTEDEGSAVAVIQDATVVSFLYSCFGRSWAGARDFAPGLGELDLISDDLKGEILQMLINGAKDETIARRLGLSVRTCRKYIAQLMQKFGAVTRFQLGYAVSQGTVPTEG</sequence>
<evidence type="ECO:0000256" key="1">
    <source>
        <dbReference type="SAM" id="MobiDB-lite"/>
    </source>
</evidence>
<dbReference type="Proteomes" id="UP000324106">
    <property type="component" value="Chromosome"/>
</dbReference>
<dbReference type="GO" id="GO:0003677">
    <property type="term" value="F:DNA binding"/>
    <property type="evidence" value="ECO:0007669"/>
    <property type="project" value="InterPro"/>
</dbReference>
<feature type="compositionally biased region" description="Basic and acidic residues" evidence="1">
    <location>
        <begin position="27"/>
        <end position="37"/>
    </location>
</feature>
<protein>
    <recommendedName>
        <fullName evidence="2">HTH luxR-type domain-containing protein</fullName>
    </recommendedName>
</protein>
<dbReference type="GO" id="GO:0006355">
    <property type="term" value="P:regulation of DNA-templated transcription"/>
    <property type="evidence" value="ECO:0007669"/>
    <property type="project" value="InterPro"/>
</dbReference>
<dbReference type="SMART" id="SM00421">
    <property type="entry name" value="HTH_LUXR"/>
    <property type="match status" value="1"/>
</dbReference>
<reference evidence="3 4" key="1">
    <citation type="submission" date="2018-05" db="EMBL/GenBank/DDBJ databases">
        <title>Streptomyces venezuelae.</title>
        <authorList>
            <person name="Kim W."/>
            <person name="Lee N."/>
            <person name="Cho B.-K."/>
        </authorList>
    </citation>
    <scope>NUCLEOTIDE SEQUENCE [LARGE SCALE GENOMIC DNA]</scope>
    <source>
        <strain evidence="3 4">ATCC 15068</strain>
    </source>
</reference>
<dbReference type="InterPro" id="IPR016032">
    <property type="entry name" value="Sig_transdc_resp-reg_C-effctor"/>
</dbReference>
<name>A0A5P2B116_STRVZ</name>